<dbReference type="KEGG" id="chm:B842_01105"/>
<dbReference type="OrthoDB" id="4414057at2"/>
<dbReference type="RefSeq" id="WP_040084709.1">
    <property type="nucleotide sequence ID" value="NZ_BCSU01000008.1"/>
</dbReference>
<reference evidence="1 2" key="1">
    <citation type="submission" date="2013-04" db="EMBL/GenBank/DDBJ databases">
        <title>Complete genome sequence of Corynebacterium humireducens DSM 45392(T), isolated from a wastewater-fed microbial fuel cell.</title>
        <authorList>
            <person name="Ruckert C."/>
            <person name="Albersmeier A."/>
            <person name="Kalinowski J."/>
        </authorList>
    </citation>
    <scope>NUCLEOTIDE SEQUENCE [LARGE SCALE GENOMIC DNA]</scope>
    <source>
        <strain evidence="2">MFC-5</strain>
    </source>
</reference>
<keyword evidence="2" id="KW-1185">Reference proteome</keyword>
<gene>
    <name evidence="1" type="ORF">B842_01105</name>
</gene>
<organism evidence="1 2">
    <name type="scientific">Corynebacterium humireducens NBRC 106098 = DSM 45392</name>
    <dbReference type="NCBI Taxonomy" id="1223515"/>
    <lineage>
        <taxon>Bacteria</taxon>
        <taxon>Bacillati</taxon>
        <taxon>Actinomycetota</taxon>
        <taxon>Actinomycetes</taxon>
        <taxon>Mycobacteriales</taxon>
        <taxon>Corynebacteriaceae</taxon>
        <taxon>Corynebacterium</taxon>
    </lineage>
</organism>
<accession>A0A0B5D4Y1</accession>
<evidence type="ECO:0000313" key="1">
    <source>
        <dbReference type="EMBL" id="AJE32077.1"/>
    </source>
</evidence>
<evidence type="ECO:0000313" key="2">
    <source>
        <dbReference type="Proteomes" id="UP000031524"/>
    </source>
</evidence>
<dbReference type="HOGENOM" id="CLU_161884_0_0_11"/>
<dbReference type="AlphaFoldDB" id="A0A0B5D4Y1"/>
<name>A0A0B5D4Y1_9CORY</name>
<sequence length="90" mass="9071">MTSIETAVGLGSLITVCGLIVAGLATMSAHLAAVDTAGAAARSHAIGQEFVPARGAVHVTEDDGWVTATATVPAPLGERRHAAVFPVERP</sequence>
<proteinExistence type="predicted"/>
<dbReference type="STRING" id="1223515.B842_01105"/>
<dbReference type="Proteomes" id="UP000031524">
    <property type="component" value="Chromosome"/>
</dbReference>
<protein>
    <submittedName>
        <fullName evidence="1">Uncharacterized protein</fullName>
    </submittedName>
</protein>
<dbReference type="EMBL" id="CP005286">
    <property type="protein sequence ID" value="AJE32077.1"/>
    <property type="molecule type" value="Genomic_DNA"/>
</dbReference>